<evidence type="ECO:0000256" key="1">
    <source>
        <dbReference type="SAM" id="MobiDB-lite"/>
    </source>
</evidence>
<organism evidence="2 3">
    <name type="scientific">Iphiclides podalirius</name>
    <name type="common">scarce swallowtail</name>
    <dbReference type="NCBI Taxonomy" id="110791"/>
    <lineage>
        <taxon>Eukaryota</taxon>
        <taxon>Metazoa</taxon>
        <taxon>Ecdysozoa</taxon>
        <taxon>Arthropoda</taxon>
        <taxon>Hexapoda</taxon>
        <taxon>Insecta</taxon>
        <taxon>Pterygota</taxon>
        <taxon>Neoptera</taxon>
        <taxon>Endopterygota</taxon>
        <taxon>Lepidoptera</taxon>
        <taxon>Glossata</taxon>
        <taxon>Ditrysia</taxon>
        <taxon>Papilionoidea</taxon>
        <taxon>Papilionidae</taxon>
        <taxon>Papilioninae</taxon>
        <taxon>Iphiclides</taxon>
    </lineage>
</organism>
<evidence type="ECO:0000313" key="3">
    <source>
        <dbReference type="Proteomes" id="UP000837857"/>
    </source>
</evidence>
<dbReference type="Proteomes" id="UP000837857">
    <property type="component" value="Chromosome 25"/>
</dbReference>
<dbReference type="EMBL" id="OW152837">
    <property type="protein sequence ID" value="CAH2058232.1"/>
    <property type="molecule type" value="Genomic_DNA"/>
</dbReference>
<keyword evidence="3" id="KW-1185">Reference proteome</keyword>
<evidence type="ECO:0000313" key="2">
    <source>
        <dbReference type="EMBL" id="CAH2058232.1"/>
    </source>
</evidence>
<feature type="compositionally biased region" description="Basic and acidic residues" evidence="1">
    <location>
        <begin position="52"/>
        <end position="66"/>
    </location>
</feature>
<gene>
    <name evidence="2" type="ORF">IPOD504_LOCUS10501</name>
</gene>
<sequence>MPFNDDKKFTIILPALDLQGQAIKIQNVITYLGCKWSPTSSLPQSSRLDNTPAHDEIPPRRSDRSRSGTHTTTTWTT</sequence>
<name>A0ABN8IKP6_9NEOP</name>
<feature type="compositionally biased region" description="Polar residues" evidence="1">
    <location>
        <begin position="38"/>
        <end position="49"/>
    </location>
</feature>
<feature type="non-terminal residue" evidence="2">
    <location>
        <position position="77"/>
    </location>
</feature>
<protein>
    <submittedName>
        <fullName evidence="2">Uncharacterized protein</fullName>
    </submittedName>
</protein>
<accession>A0ABN8IKP6</accession>
<reference evidence="2" key="1">
    <citation type="submission" date="2022-03" db="EMBL/GenBank/DDBJ databases">
        <authorList>
            <person name="Martin H S."/>
        </authorList>
    </citation>
    <scope>NUCLEOTIDE SEQUENCE</scope>
</reference>
<feature type="region of interest" description="Disordered" evidence="1">
    <location>
        <begin position="38"/>
        <end position="77"/>
    </location>
</feature>
<proteinExistence type="predicted"/>